<dbReference type="Proteomes" id="UP001164746">
    <property type="component" value="Chromosome 8"/>
</dbReference>
<reference evidence="1" key="1">
    <citation type="submission" date="2022-11" db="EMBL/GenBank/DDBJ databases">
        <title>Centuries of genome instability and evolution in soft-shell clam transmissible cancer (bioRxiv).</title>
        <authorList>
            <person name="Hart S.F.M."/>
            <person name="Yonemitsu M.A."/>
            <person name="Giersch R.M."/>
            <person name="Beal B.F."/>
            <person name="Arriagada G."/>
            <person name="Davis B.W."/>
            <person name="Ostrander E.A."/>
            <person name="Goff S.P."/>
            <person name="Metzger M.J."/>
        </authorList>
    </citation>
    <scope>NUCLEOTIDE SEQUENCE</scope>
    <source>
        <strain evidence="1">MELC-2E11</strain>
        <tissue evidence="1">Siphon/mantle</tissue>
    </source>
</reference>
<proteinExistence type="predicted"/>
<keyword evidence="2" id="KW-1185">Reference proteome</keyword>
<sequence length="185" mass="20059">MPCCGTVGEWRVFPRRAGKVALQVWRETVDSDILVLVGENIVETRIGEEDIAQVVVSVALGDRISVDTGDYIAWYSSGQESVPFIVTAVPHPVWRFTPSTAPSVGDMLQLTGYDITADREFSIGAILAASVTPYFTNTVHEVTVYANATASSIVYTVQYTDDDPGDIASLSVTMGISELFEFLSP</sequence>
<feature type="non-terminal residue" evidence="1">
    <location>
        <position position="1"/>
    </location>
</feature>
<accession>A0ABY7ER62</accession>
<organism evidence="1 2">
    <name type="scientific">Mya arenaria</name>
    <name type="common">Soft-shell clam</name>
    <dbReference type="NCBI Taxonomy" id="6604"/>
    <lineage>
        <taxon>Eukaryota</taxon>
        <taxon>Metazoa</taxon>
        <taxon>Spiralia</taxon>
        <taxon>Lophotrochozoa</taxon>
        <taxon>Mollusca</taxon>
        <taxon>Bivalvia</taxon>
        <taxon>Autobranchia</taxon>
        <taxon>Heteroconchia</taxon>
        <taxon>Euheterodonta</taxon>
        <taxon>Imparidentia</taxon>
        <taxon>Neoheterodontei</taxon>
        <taxon>Myida</taxon>
        <taxon>Myoidea</taxon>
        <taxon>Myidae</taxon>
        <taxon>Mya</taxon>
    </lineage>
</organism>
<dbReference type="EMBL" id="CP111019">
    <property type="protein sequence ID" value="WAR11296.1"/>
    <property type="molecule type" value="Genomic_DNA"/>
</dbReference>
<gene>
    <name evidence="1" type="ORF">MAR_025476</name>
</gene>
<protein>
    <submittedName>
        <fullName evidence="1">Uncharacterized protein</fullName>
    </submittedName>
</protein>
<evidence type="ECO:0000313" key="2">
    <source>
        <dbReference type="Proteomes" id="UP001164746"/>
    </source>
</evidence>
<evidence type="ECO:0000313" key="1">
    <source>
        <dbReference type="EMBL" id="WAR11296.1"/>
    </source>
</evidence>
<name>A0ABY7ER62_MYAAR</name>